<name>A0AAF0PAJ8_9EURY</name>
<dbReference type="GeneID" id="39863198"/>
<keyword evidence="2" id="KW-1185">Reference proteome</keyword>
<gene>
    <name evidence="1" type="ORF">NP511_16335</name>
</gene>
<dbReference type="AlphaFoldDB" id="A0AAF0PAJ8"/>
<evidence type="ECO:0000313" key="2">
    <source>
        <dbReference type="Proteomes" id="UP001224926"/>
    </source>
</evidence>
<protein>
    <submittedName>
        <fullName evidence="1">Uncharacterized protein</fullName>
    </submittedName>
</protein>
<organism evidence="1 2">
    <name type="scientific">Natrinema thermotolerans</name>
    <dbReference type="NCBI Taxonomy" id="121872"/>
    <lineage>
        <taxon>Archaea</taxon>
        <taxon>Methanobacteriati</taxon>
        <taxon>Methanobacteriota</taxon>
        <taxon>Stenosarchaea group</taxon>
        <taxon>Halobacteria</taxon>
        <taxon>Halobacteriales</taxon>
        <taxon>Natrialbaceae</taxon>
        <taxon>Natrinema</taxon>
    </lineage>
</organism>
<reference evidence="1 2" key="1">
    <citation type="submission" date="2022-07" db="EMBL/GenBank/DDBJ databases">
        <title>Two temperate virus in Haloterrigena jeotgali A29.</title>
        <authorList>
            <person name="Deng X."/>
        </authorList>
    </citation>
    <scope>NUCLEOTIDE SEQUENCE [LARGE SCALE GENOMIC DNA]</scope>
    <source>
        <strain evidence="1 2">A29</strain>
    </source>
</reference>
<dbReference type="InterPro" id="IPR058483">
    <property type="entry name" value="DUF8170"/>
</dbReference>
<dbReference type="Pfam" id="PF26508">
    <property type="entry name" value="DUF8170"/>
    <property type="match status" value="1"/>
</dbReference>
<sequence length="192" mass="22084">MSEEPVTVDDLAAKAESYLHESSLTPAEYEALKHSVTELAPLLTTGRSYFVLGSYGRPEIHRLQLVKDRLNRRTDSYAFLMVDIRNEWTNTYLKFRLLADYADYIVGVSEHDSGGFLVEQGYFTALEQYFEKTYVFKRTYDGLEPDEIETEADPESPYSGMQTSIFEMLADADRLRTWQTEDDLLECASELP</sequence>
<proteinExistence type="predicted"/>
<dbReference type="RefSeq" id="WP_049966307.1">
    <property type="nucleotide sequence ID" value="NZ_CP101873.1"/>
</dbReference>
<dbReference type="Proteomes" id="UP001224926">
    <property type="component" value="Chromosome"/>
</dbReference>
<evidence type="ECO:0000313" key="1">
    <source>
        <dbReference type="EMBL" id="WMT06944.1"/>
    </source>
</evidence>
<dbReference type="GeneID" id="84215542"/>
<dbReference type="EMBL" id="CP101873">
    <property type="protein sequence ID" value="WMT06944.1"/>
    <property type="molecule type" value="Genomic_DNA"/>
</dbReference>
<accession>A0AAF0PAJ8</accession>